<feature type="signal peptide" evidence="2">
    <location>
        <begin position="1"/>
        <end position="26"/>
    </location>
</feature>
<dbReference type="RefSeq" id="WP_021680416.1">
    <property type="nucleotide sequence ID" value="NZ_KI260289.1"/>
</dbReference>
<dbReference type="OrthoDB" id="10019004at2"/>
<organism evidence="3 4">
    <name type="scientific">Ruminococcus callidus ATCC 27760</name>
    <dbReference type="NCBI Taxonomy" id="411473"/>
    <lineage>
        <taxon>Bacteria</taxon>
        <taxon>Bacillati</taxon>
        <taxon>Bacillota</taxon>
        <taxon>Clostridia</taxon>
        <taxon>Eubacteriales</taxon>
        <taxon>Oscillospiraceae</taxon>
        <taxon>Ruminococcus</taxon>
    </lineage>
</organism>
<keyword evidence="1 2" id="KW-0732">Signal</keyword>
<dbReference type="AlphaFoldDB" id="U2KN61"/>
<dbReference type="InterPro" id="IPR029050">
    <property type="entry name" value="Immunoprotect_excell_Ig-like"/>
</dbReference>
<dbReference type="STRING" id="411473.RUMCAL_02260"/>
<gene>
    <name evidence="3" type="ORF">RUMCAL_02260</name>
</gene>
<evidence type="ECO:0000313" key="4">
    <source>
        <dbReference type="Proteomes" id="UP000016662"/>
    </source>
</evidence>
<evidence type="ECO:0000313" key="3">
    <source>
        <dbReference type="EMBL" id="ERJ93500.1"/>
    </source>
</evidence>
<name>U2KN61_9FIRM</name>
<evidence type="ECO:0000256" key="1">
    <source>
        <dbReference type="ARBA" id="ARBA00022729"/>
    </source>
</evidence>
<dbReference type="EMBL" id="AWVF01000279">
    <property type="protein sequence ID" value="ERJ93500.1"/>
    <property type="molecule type" value="Genomic_DNA"/>
</dbReference>
<feature type="chain" id="PRO_5038718315" description="DUF4352 domain-containing protein" evidence="2">
    <location>
        <begin position="27"/>
        <end position="210"/>
    </location>
</feature>
<dbReference type="PATRIC" id="fig|411473.3.peg.1871"/>
<comment type="caution">
    <text evidence="3">The sequence shown here is derived from an EMBL/GenBank/DDBJ whole genome shotgun (WGS) entry which is preliminary data.</text>
</comment>
<dbReference type="PROSITE" id="PS51257">
    <property type="entry name" value="PROKAR_LIPOPROTEIN"/>
    <property type="match status" value="1"/>
</dbReference>
<keyword evidence="4" id="KW-1185">Reference proteome</keyword>
<evidence type="ECO:0008006" key="5">
    <source>
        <dbReference type="Google" id="ProtNLM"/>
    </source>
</evidence>
<sequence>MMKKQMQKAVCLLLGSVLLLSMGACGKKDKTSARDVTDGSSVTATQTTQVVREIKSHKGEIGEEMQYQDVDAVMKKAYVSDYTFSENGSEIGLTFFEFEITNNSEDELAVDLLSQTFGLTVDGEAYPGVSIRGPRFIYKEFGDSGKTFDTAIQPGETRDGYICMEVPADFQSLRITYFPRAGFLDWDEAFLFDIDRSDMEAAPEPVEAFQ</sequence>
<protein>
    <recommendedName>
        <fullName evidence="5">DUF4352 domain-containing protein</fullName>
    </recommendedName>
</protein>
<proteinExistence type="predicted"/>
<dbReference type="HOGENOM" id="CLU_1309366_0_0_9"/>
<dbReference type="Gene3D" id="2.60.40.1240">
    <property type="match status" value="1"/>
</dbReference>
<reference evidence="3 4" key="1">
    <citation type="submission" date="2013-07" db="EMBL/GenBank/DDBJ databases">
        <authorList>
            <person name="Weinstock G."/>
            <person name="Sodergren E."/>
            <person name="Wylie T."/>
            <person name="Fulton L."/>
            <person name="Fulton R."/>
            <person name="Fronick C."/>
            <person name="O'Laughlin M."/>
            <person name="Godfrey J."/>
            <person name="Miner T."/>
            <person name="Herter B."/>
            <person name="Appelbaum E."/>
            <person name="Cordes M."/>
            <person name="Lek S."/>
            <person name="Wollam A."/>
            <person name="Pepin K.H."/>
            <person name="Palsikar V.B."/>
            <person name="Mitreva M."/>
            <person name="Wilson R.K."/>
        </authorList>
    </citation>
    <scope>NUCLEOTIDE SEQUENCE [LARGE SCALE GENOMIC DNA]</scope>
    <source>
        <strain evidence="3 4">ATCC 27760</strain>
    </source>
</reference>
<evidence type="ECO:0000256" key="2">
    <source>
        <dbReference type="SAM" id="SignalP"/>
    </source>
</evidence>
<accession>U2KN61</accession>
<dbReference type="Proteomes" id="UP000016662">
    <property type="component" value="Unassembled WGS sequence"/>
</dbReference>